<sequence>MIKRLLALDGVMVVVRFRDDGQFVEGYGLLDAQNMQRLARFAHDYKRFTQGNADQFSMFTRLPGWTPPRGWIVRGRTHSACCIGSVACLVANGEASLKEVMRELDEVSHF</sequence>
<dbReference type="KEGG" id="tgr:Tgr7_2134"/>
<keyword evidence="2" id="KW-1185">Reference proteome</keyword>
<protein>
    <recommendedName>
        <fullName evidence="3">DUF2173 family protein</fullName>
    </recommendedName>
</protein>
<evidence type="ECO:0000313" key="1">
    <source>
        <dbReference type="EMBL" id="ACL73214.1"/>
    </source>
</evidence>
<reference evidence="1 2" key="1">
    <citation type="journal article" date="2011" name="Stand. Genomic Sci.">
        <title>Complete genome sequence of 'Thioalkalivibrio sulfidophilus' HL-EbGr7.</title>
        <authorList>
            <person name="Muyzer G."/>
            <person name="Sorokin D.Y."/>
            <person name="Mavromatis K."/>
            <person name="Lapidus A."/>
            <person name="Clum A."/>
            <person name="Ivanova N."/>
            <person name="Pati A."/>
            <person name="d'Haeseleer P."/>
            <person name="Woyke T."/>
            <person name="Kyrpides N.C."/>
        </authorList>
    </citation>
    <scope>NUCLEOTIDE SEQUENCE [LARGE SCALE GENOMIC DNA]</scope>
    <source>
        <strain evidence="1 2">HL-EbGR7</strain>
    </source>
</reference>
<dbReference type="AlphaFoldDB" id="B8GTX0"/>
<name>B8GTX0_THISH</name>
<dbReference type="InterPro" id="IPR018685">
    <property type="entry name" value="DUF2173"/>
</dbReference>
<evidence type="ECO:0008006" key="3">
    <source>
        <dbReference type="Google" id="ProtNLM"/>
    </source>
</evidence>
<dbReference type="RefSeq" id="WP_012638692.1">
    <property type="nucleotide sequence ID" value="NC_011901.1"/>
</dbReference>
<accession>B8GTX0</accession>
<dbReference type="eggNOG" id="COG4831">
    <property type="taxonomic scope" value="Bacteria"/>
</dbReference>
<dbReference type="OrthoDB" id="8562534at2"/>
<gene>
    <name evidence="1" type="ordered locus">Tgr7_2134</name>
</gene>
<dbReference type="EMBL" id="CP001339">
    <property type="protein sequence ID" value="ACL73214.1"/>
    <property type="molecule type" value="Genomic_DNA"/>
</dbReference>
<proteinExistence type="predicted"/>
<dbReference type="Proteomes" id="UP000002383">
    <property type="component" value="Chromosome"/>
</dbReference>
<dbReference type="STRING" id="396588.Tgr7_2134"/>
<organism evidence="1 2">
    <name type="scientific">Thioalkalivibrio sulfidiphilus (strain HL-EbGR7)</name>
    <dbReference type="NCBI Taxonomy" id="396588"/>
    <lineage>
        <taxon>Bacteria</taxon>
        <taxon>Pseudomonadati</taxon>
        <taxon>Pseudomonadota</taxon>
        <taxon>Gammaproteobacteria</taxon>
        <taxon>Chromatiales</taxon>
        <taxon>Ectothiorhodospiraceae</taxon>
        <taxon>Thioalkalivibrio</taxon>
    </lineage>
</organism>
<dbReference type="HOGENOM" id="CLU_170985_0_0_6"/>
<dbReference type="Pfam" id="PF09941">
    <property type="entry name" value="DUF2173"/>
    <property type="match status" value="1"/>
</dbReference>
<evidence type="ECO:0000313" key="2">
    <source>
        <dbReference type="Proteomes" id="UP000002383"/>
    </source>
</evidence>